<dbReference type="InterPro" id="IPR018640">
    <property type="entry name" value="DUF2063"/>
</dbReference>
<dbReference type="InterPro" id="IPR044922">
    <property type="entry name" value="DUF2063_N_sf"/>
</dbReference>
<dbReference type="RefSeq" id="WP_263952648.1">
    <property type="nucleotide sequence ID" value="NZ_JAOYFC010000001.1"/>
</dbReference>
<name>A0AAE3LUD9_9RHOB</name>
<sequence length="255" mass="27742">MTEAVTQSEFIAALLDPDRATPSGLVDPQNNVADKRFAVYRNNVAVSLTEALIVAYPVIHKLLGDEFFKALAGVHLRQFPPRSPLMMHYGEDMPAFLEGFEPVAAYPYLADVARLELAIRKSYHAADTTPISPEDLQNLPPDVLMQSRLTLAPSLKVMTSNWPIHAIYVANTTDTQPTNLSGAQNVLIIRPEFDPEVHRITDAEAAFLTALSEDKTFATALEAAANLDAGFDLSRTLGLLLAGAAITKISSPKET</sequence>
<accession>A0AAE3LUD9</accession>
<dbReference type="Pfam" id="PF09836">
    <property type="entry name" value="DUF2063"/>
    <property type="match status" value="1"/>
</dbReference>
<evidence type="ECO:0000313" key="2">
    <source>
        <dbReference type="EMBL" id="MCV6823815.1"/>
    </source>
</evidence>
<comment type="caution">
    <text evidence="2">The sequence shown here is derived from an EMBL/GenBank/DDBJ whole genome shotgun (WGS) entry which is preliminary data.</text>
</comment>
<evidence type="ECO:0000259" key="1">
    <source>
        <dbReference type="Pfam" id="PF09836"/>
    </source>
</evidence>
<dbReference type="EMBL" id="JAOYFC010000001">
    <property type="protein sequence ID" value="MCV6823815.1"/>
    <property type="molecule type" value="Genomic_DNA"/>
</dbReference>
<dbReference type="GO" id="GO:0003677">
    <property type="term" value="F:DNA binding"/>
    <property type="evidence" value="ECO:0007669"/>
    <property type="project" value="UniProtKB-KW"/>
</dbReference>
<keyword evidence="2" id="KW-0238">DNA-binding</keyword>
<protein>
    <submittedName>
        <fullName evidence="2">DNA-binding domain-containing protein</fullName>
    </submittedName>
</protein>
<dbReference type="AlphaFoldDB" id="A0AAE3LUD9"/>
<feature type="domain" description="Putative DNA-binding" evidence="1">
    <location>
        <begin position="6"/>
        <end position="97"/>
    </location>
</feature>
<gene>
    <name evidence="2" type="ORF">OH136_04530</name>
</gene>
<organism evidence="2 3">
    <name type="scientific">Halocynthiibacter halioticoli</name>
    <dbReference type="NCBI Taxonomy" id="2986804"/>
    <lineage>
        <taxon>Bacteria</taxon>
        <taxon>Pseudomonadati</taxon>
        <taxon>Pseudomonadota</taxon>
        <taxon>Alphaproteobacteria</taxon>
        <taxon>Rhodobacterales</taxon>
        <taxon>Paracoccaceae</taxon>
        <taxon>Halocynthiibacter</taxon>
    </lineage>
</organism>
<reference evidence="2" key="1">
    <citation type="submission" date="2022-10" db="EMBL/GenBank/DDBJ databases">
        <authorList>
            <person name="Yue Y."/>
        </authorList>
    </citation>
    <scope>NUCLEOTIDE SEQUENCE</scope>
    <source>
        <strain evidence="2">Z654</strain>
    </source>
</reference>
<evidence type="ECO:0000313" key="3">
    <source>
        <dbReference type="Proteomes" id="UP001208041"/>
    </source>
</evidence>
<dbReference type="Gene3D" id="1.10.150.690">
    <property type="entry name" value="DUF2063"/>
    <property type="match status" value="1"/>
</dbReference>
<dbReference type="Proteomes" id="UP001208041">
    <property type="component" value="Unassembled WGS sequence"/>
</dbReference>
<keyword evidence="3" id="KW-1185">Reference proteome</keyword>
<proteinExistence type="predicted"/>